<dbReference type="SUPFAM" id="SSF51569">
    <property type="entry name" value="Aldolase"/>
    <property type="match status" value="1"/>
</dbReference>
<dbReference type="Pfam" id="PF00701">
    <property type="entry name" value="DHDPS"/>
    <property type="match status" value="1"/>
</dbReference>
<evidence type="ECO:0000313" key="2">
    <source>
        <dbReference type="EMBL" id="TDE92783.1"/>
    </source>
</evidence>
<evidence type="ECO:0000313" key="3">
    <source>
        <dbReference type="Proteomes" id="UP000504882"/>
    </source>
</evidence>
<name>A0ABY2E4L8_9MICO</name>
<reference evidence="2 3" key="1">
    <citation type="submission" date="2019-03" db="EMBL/GenBank/DDBJ databases">
        <title>Genomic features of bacteria from cold environments.</title>
        <authorList>
            <person name="Shen L."/>
        </authorList>
    </citation>
    <scope>NUCLEOTIDE SEQUENCE [LARGE SCALE GENOMIC DNA]</scope>
    <source>
        <strain evidence="3">T3246-1</strain>
    </source>
</reference>
<proteinExistence type="predicted"/>
<dbReference type="RefSeq" id="WP_133108413.1">
    <property type="nucleotide sequence ID" value="NZ_SMNA01000006.1"/>
</dbReference>
<dbReference type="EMBL" id="SMNA01000006">
    <property type="protein sequence ID" value="TDE92783.1"/>
    <property type="molecule type" value="Genomic_DNA"/>
</dbReference>
<dbReference type="PANTHER" id="PTHR12128">
    <property type="entry name" value="DIHYDRODIPICOLINATE SYNTHASE"/>
    <property type="match status" value="1"/>
</dbReference>
<evidence type="ECO:0000256" key="1">
    <source>
        <dbReference type="ARBA" id="ARBA00023239"/>
    </source>
</evidence>
<keyword evidence="3" id="KW-1185">Reference proteome</keyword>
<protein>
    <submittedName>
        <fullName evidence="2">Dihydrodipicolinate synthase family protein</fullName>
    </submittedName>
</protein>
<keyword evidence="1" id="KW-0456">Lyase</keyword>
<comment type="caution">
    <text evidence="2">The sequence shown here is derived from an EMBL/GenBank/DDBJ whole genome shotgun (WGS) entry which is preliminary data.</text>
</comment>
<sequence length="336" mass="34754">MQSRAVNTPDPDRGPLAWLSGVVAAPLTPFDAKGRLRSEEFADYAVHLVRAGVSGLAVGAHTGRGGLLAPQAHADLIRVARATGVPVVATVCLPDGARPGSRTEVERVLLERADAAPAAGASAVLCVPPPAALDPDPAWVARLHELIAEATGLPVLAFLLYEAAAGNVRYGTDHLAALSGVPGVTGVKIATLDDAVAAQDAIIWLRRNAPRLAVLTGEDRMFGPSLMWGATGALVGIAAARAHLSVDLLRAWQEHRLADFVAASDRLDAFARLTFTAPLHGYVQRLAWAAAHEGIMPPGLAHDPGATPDVLAEREVFLAGLAGPGDVAPVAAAPSW</sequence>
<dbReference type="Proteomes" id="UP000504882">
    <property type="component" value="Unassembled WGS sequence"/>
</dbReference>
<dbReference type="PANTHER" id="PTHR12128:SF38">
    <property type="entry name" value="DIHYDRODIPICOLINATE SYNTHETASE FAMILY PROTEIN (AFU_ORTHOLOGUE AFUA_6G00110)"/>
    <property type="match status" value="1"/>
</dbReference>
<dbReference type="SMART" id="SM01130">
    <property type="entry name" value="DHDPS"/>
    <property type="match status" value="1"/>
</dbReference>
<dbReference type="InterPro" id="IPR002220">
    <property type="entry name" value="DapA-like"/>
</dbReference>
<gene>
    <name evidence="2" type="ORF">EXU48_14825</name>
</gene>
<dbReference type="CDD" id="cd00408">
    <property type="entry name" value="DHDPS-like"/>
    <property type="match status" value="1"/>
</dbReference>
<accession>A0ABY2E4L8</accession>
<organism evidence="2 3">
    <name type="scientific">Occultella glacieicola</name>
    <dbReference type="NCBI Taxonomy" id="2518684"/>
    <lineage>
        <taxon>Bacteria</taxon>
        <taxon>Bacillati</taxon>
        <taxon>Actinomycetota</taxon>
        <taxon>Actinomycetes</taxon>
        <taxon>Micrococcales</taxon>
        <taxon>Ruaniaceae</taxon>
        <taxon>Occultella</taxon>
    </lineage>
</organism>
<dbReference type="Gene3D" id="3.20.20.70">
    <property type="entry name" value="Aldolase class I"/>
    <property type="match status" value="1"/>
</dbReference>
<dbReference type="InterPro" id="IPR013785">
    <property type="entry name" value="Aldolase_TIM"/>
</dbReference>